<keyword evidence="6" id="KW-1185">Reference proteome</keyword>
<dbReference type="GO" id="GO:0005786">
    <property type="term" value="C:signal recognition particle, endoplasmic reticulum targeting"/>
    <property type="evidence" value="ECO:0007669"/>
    <property type="project" value="UniProtKB-KW"/>
</dbReference>
<dbReference type="Gene3D" id="3.30.56.30">
    <property type="entry name" value="Signal recognition particle, SRP19-like subunit"/>
    <property type="match status" value="1"/>
</dbReference>
<accession>L7JSY3</accession>
<dbReference type="HOGENOM" id="CLU_1950448_0_0_1"/>
<keyword evidence="4" id="KW-0687">Ribonucleoprotein</keyword>
<dbReference type="OrthoDB" id="2190947at2759"/>
<evidence type="ECO:0000256" key="2">
    <source>
        <dbReference type="ARBA" id="ARBA00022490"/>
    </source>
</evidence>
<dbReference type="VEuPathDB" id="MicrosporidiaDB:THOM_2648"/>
<reference evidence="5 6" key="1">
    <citation type="journal article" date="2012" name="PLoS Pathog.">
        <title>The genome of the obligate intracellular parasite Trachipleistophora hominis: new insights into microsporidian genome dynamics and reductive evolution.</title>
        <authorList>
            <person name="Heinz E."/>
            <person name="Williams T.A."/>
            <person name="Nakjang S."/>
            <person name="Noel C.J."/>
            <person name="Swan D.C."/>
            <person name="Goldberg A.V."/>
            <person name="Harris S.R."/>
            <person name="Weinmaier T."/>
            <person name="Markert S."/>
            <person name="Becher D."/>
            <person name="Bernhardt J."/>
            <person name="Dagan T."/>
            <person name="Hacker C."/>
            <person name="Lucocq J.M."/>
            <person name="Schweder T."/>
            <person name="Rattei T."/>
            <person name="Hall N."/>
            <person name="Hirt R.P."/>
            <person name="Embley T.M."/>
        </authorList>
    </citation>
    <scope>NUCLEOTIDE SEQUENCE [LARGE SCALE GENOMIC DNA]</scope>
</reference>
<dbReference type="AlphaFoldDB" id="L7JSY3"/>
<organism evidence="5 6">
    <name type="scientific">Trachipleistophora hominis</name>
    <name type="common">Microsporidian parasite</name>
    <dbReference type="NCBI Taxonomy" id="72359"/>
    <lineage>
        <taxon>Eukaryota</taxon>
        <taxon>Fungi</taxon>
        <taxon>Fungi incertae sedis</taxon>
        <taxon>Microsporidia</taxon>
        <taxon>Pleistophoridae</taxon>
        <taxon>Trachipleistophora</taxon>
    </lineage>
</organism>
<evidence type="ECO:0000313" key="5">
    <source>
        <dbReference type="EMBL" id="ELQ74415.1"/>
    </source>
</evidence>
<keyword evidence="2" id="KW-0963">Cytoplasm</keyword>
<dbReference type="Pfam" id="PF01922">
    <property type="entry name" value="SRP19"/>
    <property type="match status" value="1"/>
</dbReference>
<proteinExistence type="predicted"/>
<dbReference type="PANTHER" id="PTHR17453:SF0">
    <property type="entry name" value="SIGNAL RECOGNITION PARTICLE 19 KDA PROTEIN"/>
    <property type="match status" value="1"/>
</dbReference>
<comment type="subcellular location">
    <subcellularLocation>
        <location evidence="1">Cytoplasm</location>
    </subcellularLocation>
</comment>
<dbReference type="InterPro" id="IPR002778">
    <property type="entry name" value="Signal_recog_particle_SRP19"/>
</dbReference>
<dbReference type="InterPro" id="IPR036521">
    <property type="entry name" value="SRP19-like_sf"/>
</dbReference>
<dbReference type="OMA" id="TVFMPRT"/>
<dbReference type="GO" id="GO:0008312">
    <property type="term" value="F:7S RNA binding"/>
    <property type="evidence" value="ECO:0007669"/>
    <property type="project" value="InterPro"/>
</dbReference>
<keyword evidence="3" id="KW-0733">Signal recognition particle</keyword>
<sequence>MTTFAVYPCHINAALSHKHGRKYNKTLCTSNPTIQEMEKAAAALGLQFTVEEKKIHPKTPLDPGRIRFSKEYGRLTVVRGLKQEIEELRIVKVEKEIAKKENVKAKIGTTVFMPRTKKKKNEKKSKKTNKF</sequence>
<dbReference type="PANTHER" id="PTHR17453">
    <property type="entry name" value="SIGNAL RECOGNITION PARTICLE 19 KD PROTEIN"/>
    <property type="match status" value="1"/>
</dbReference>
<dbReference type="EMBL" id="JH994041">
    <property type="protein sequence ID" value="ELQ74415.1"/>
    <property type="molecule type" value="Genomic_DNA"/>
</dbReference>
<dbReference type="GO" id="GO:0006617">
    <property type="term" value="P:SRP-dependent cotranslational protein targeting to membrane, signal sequence recognition"/>
    <property type="evidence" value="ECO:0007669"/>
    <property type="project" value="TreeGrafter"/>
</dbReference>
<name>L7JSY3_TRAHO</name>
<evidence type="ECO:0000313" key="6">
    <source>
        <dbReference type="Proteomes" id="UP000011185"/>
    </source>
</evidence>
<dbReference type="SUPFAM" id="SSF69695">
    <property type="entry name" value="SRP19"/>
    <property type="match status" value="1"/>
</dbReference>
<dbReference type="STRING" id="72359.L7JSY3"/>
<evidence type="ECO:0000256" key="3">
    <source>
        <dbReference type="ARBA" id="ARBA00023135"/>
    </source>
</evidence>
<protein>
    <submittedName>
        <fullName evidence="5">Signal recognition particle, subunit Srp19</fullName>
    </submittedName>
</protein>
<gene>
    <name evidence="5" type="ORF">THOM_2648</name>
</gene>
<dbReference type="Proteomes" id="UP000011185">
    <property type="component" value="Unassembled WGS sequence"/>
</dbReference>
<evidence type="ECO:0000256" key="1">
    <source>
        <dbReference type="ARBA" id="ARBA00004496"/>
    </source>
</evidence>
<evidence type="ECO:0000256" key="4">
    <source>
        <dbReference type="ARBA" id="ARBA00023274"/>
    </source>
</evidence>
<dbReference type="InParanoid" id="L7JSY3"/>